<comment type="subunit">
    <text evidence="4">Interacts with H3K4me3 and to a lesser extent with H3K4me2.</text>
</comment>
<keyword evidence="4" id="KW-0805">Transcription regulation</keyword>
<evidence type="ECO:0000313" key="7">
    <source>
        <dbReference type="Proteomes" id="UP000242715"/>
    </source>
</evidence>
<keyword evidence="4" id="KW-0539">Nucleus</keyword>
<dbReference type="Gene3D" id="3.30.40.10">
    <property type="entry name" value="Zinc/RING finger domain, C3HC4 (zinc finger)"/>
    <property type="match status" value="1"/>
</dbReference>
<keyword evidence="4" id="KW-0804">Transcription</keyword>
<dbReference type="InterPro" id="IPR013083">
    <property type="entry name" value="Znf_RING/FYVE/PHD"/>
</dbReference>
<dbReference type="GO" id="GO:0003712">
    <property type="term" value="F:transcription coregulator activity"/>
    <property type="evidence" value="ECO:0007669"/>
    <property type="project" value="TreeGrafter"/>
</dbReference>
<keyword evidence="3 4" id="KW-0862">Zinc</keyword>
<dbReference type="AlphaFoldDB" id="A0A2Z6MAD7"/>
<dbReference type="Proteomes" id="UP000242715">
    <property type="component" value="Unassembled WGS sequence"/>
</dbReference>
<dbReference type="EMBL" id="DF973380">
    <property type="protein sequence ID" value="GAU28801.1"/>
    <property type="molecule type" value="Genomic_DNA"/>
</dbReference>
<dbReference type="GO" id="GO:0008270">
    <property type="term" value="F:zinc ion binding"/>
    <property type="evidence" value="ECO:0007669"/>
    <property type="project" value="UniProtKB-KW"/>
</dbReference>
<dbReference type="GO" id="GO:0042393">
    <property type="term" value="F:histone binding"/>
    <property type="evidence" value="ECO:0007669"/>
    <property type="project" value="UniProtKB-UniRule"/>
</dbReference>
<dbReference type="GO" id="GO:0006325">
    <property type="term" value="P:chromatin organization"/>
    <property type="evidence" value="ECO:0007669"/>
    <property type="project" value="UniProtKB-UniRule"/>
</dbReference>
<keyword evidence="4" id="KW-0156">Chromatin regulator</keyword>
<evidence type="ECO:0000313" key="6">
    <source>
        <dbReference type="EMBL" id="GAU28801.1"/>
    </source>
</evidence>
<proteinExistence type="inferred from homology"/>
<comment type="similarity">
    <text evidence="4">Belongs to the Alfin family.</text>
</comment>
<feature type="domain" description="Alfin N-terminal" evidence="5">
    <location>
        <begin position="96"/>
        <end position="201"/>
    </location>
</feature>
<sequence>MDSHPQYNTYTVEHVFQDFKGRRVGLIKALTTEQRLTGNNTYLKSSKVNPKSTSNREGAVPWIMDAISHKILGTWWARKRKMMDGEWPPWHGGAMNAEDFYNQCDPDKENLCLYGFPNEEWKVNLPVEKIPPELPEPALGINFARYGMQKADWLSFVAAHSDAWLSGIAFYYGGEFGFNKSDRERLFNMINELPSILEVVTDAAKKQVEEKSSVSNHSGSKSHSSLILQARSPHVKETRALEPEVVEEAMEEDDEDVLCNICFLHYGEDSFWIFCDYCNNWYDGKCVEVTPAIAEEINKYECPFCRIQFVR</sequence>
<dbReference type="PANTHER" id="PTHR12321:SF169">
    <property type="entry name" value="PHD FINGER PROTEIN ALFIN-LIKE"/>
    <property type="match status" value="1"/>
</dbReference>
<dbReference type="InterPro" id="IPR045104">
    <property type="entry name" value="Alfin"/>
</dbReference>
<evidence type="ECO:0000256" key="4">
    <source>
        <dbReference type="RuleBase" id="RU369089"/>
    </source>
</evidence>
<evidence type="ECO:0000259" key="5">
    <source>
        <dbReference type="Pfam" id="PF12165"/>
    </source>
</evidence>
<evidence type="ECO:0000256" key="1">
    <source>
        <dbReference type="ARBA" id="ARBA00022723"/>
    </source>
</evidence>
<dbReference type="PANTHER" id="PTHR12321">
    <property type="entry name" value="CPG BINDING PROTEIN"/>
    <property type="match status" value="1"/>
</dbReference>
<dbReference type="GO" id="GO:0005634">
    <property type="term" value="C:nucleus"/>
    <property type="evidence" value="ECO:0007669"/>
    <property type="project" value="UniProtKB-SubCell"/>
</dbReference>
<keyword evidence="1 4" id="KW-0479">Metal-binding</keyword>
<accession>A0A2Z6MAD7</accession>
<dbReference type="OrthoDB" id="1403995at2759"/>
<name>A0A2Z6MAD7_TRISU</name>
<dbReference type="GO" id="GO:0000976">
    <property type="term" value="F:transcription cis-regulatory region binding"/>
    <property type="evidence" value="ECO:0007669"/>
    <property type="project" value="TreeGrafter"/>
</dbReference>
<comment type="subcellular location">
    <subcellularLocation>
        <location evidence="4">Nucleus</location>
    </subcellularLocation>
</comment>
<gene>
    <name evidence="6" type="ORF">TSUD_357870</name>
</gene>
<reference evidence="7" key="1">
    <citation type="journal article" date="2017" name="Front. Plant Sci.">
        <title>Climate Clever Clovers: New Paradigm to Reduce the Environmental Footprint of Ruminants by Breeding Low Methanogenic Forages Utilizing Haplotype Variation.</title>
        <authorList>
            <person name="Kaur P."/>
            <person name="Appels R."/>
            <person name="Bayer P.E."/>
            <person name="Keeble-Gagnere G."/>
            <person name="Wang J."/>
            <person name="Hirakawa H."/>
            <person name="Shirasawa K."/>
            <person name="Vercoe P."/>
            <person name="Stefanova K."/>
            <person name="Durmic Z."/>
            <person name="Nichols P."/>
            <person name="Revell C."/>
            <person name="Isobe S.N."/>
            <person name="Edwards D."/>
            <person name="Erskine W."/>
        </authorList>
    </citation>
    <scope>NUCLEOTIDE SEQUENCE [LARGE SCALE GENOMIC DNA]</scope>
    <source>
        <strain evidence="7">cv. Daliak</strain>
    </source>
</reference>
<comment type="function">
    <text evidence="4">Histone-binding component that specifically recognizes H3 tails trimethylated on 'Lys-4' (H3K4me3), which mark transcription start sites of virtually all active genes.</text>
</comment>
<keyword evidence="2 4" id="KW-0863">Zinc-finger</keyword>
<organism evidence="6 7">
    <name type="scientific">Trifolium subterraneum</name>
    <name type="common">Subterranean clover</name>
    <dbReference type="NCBI Taxonomy" id="3900"/>
    <lineage>
        <taxon>Eukaryota</taxon>
        <taxon>Viridiplantae</taxon>
        <taxon>Streptophyta</taxon>
        <taxon>Embryophyta</taxon>
        <taxon>Tracheophyta</taxon>
        <taxon>Spermatophyta</taxon>
        <taxon>Magnoliopsida</taxon>
        <taxon>eudicotyledons</taxon>
        <taxon>Gunneridae</taxon>
        <taxon>Pentapetalae</taxon>
        <taxon>rosids</taxon>
        <taxon>fabids</taxon>
        <taxon>Fabales</taxon>
        <taxon>Fabaceae</taxon>
        <taxon>Papilionoideae</taxon>
        <taxon>50 kb inversion clade</taxon>
        <taxon>NPAAA clade</taxon>
        <taxon>Hologalegina</taxon>
        <taxon>IRL clade</taxon>
        <taxon>Trifolieae</taxon>
        <taxon>Trifolium</taxon>
    </lineage>
</organism>
<keyword evidence="7" id="KW-1185">Reference proteome</keyword>
<dbReference type="InterPro" id="IPR011011">
    <property type="entry name" value="Znf_FYVE_PHD"/>
</dbReference>
<dbReference type="Pfam" id="PF12165">
    <property type="entry name" value="Alfin"/>
    <property type="match status" value="1"/>
</dbReference>
<comment type="domain">
    <text evidence="4">The PHD-type zinc finger mediates the binding to H3K4me3.</text>
</comment>
<dbReference type="GO" id="GO:0006355">
    <property type="term" value="P:regulation of DNA-templated transcription"/>
    <property type="evidence" value="ECO:0007669"/>
    <property type="project" value="UniProtKB-UniRule"/>
</dbReference>
<evidence type="ECO:0000256" key="3">
    <source>
        <dbReference type="ARBA" id="ARBA00022833"/>
    </source>
</evidence>
<dbReference type="SUPFAM" id="SSF57903">
    <property type="entry name" value="FYVE/PHD zinc finger"/>
    <property type="match status" value="1"/>
</dbReference>
<evidence type="ECO:0000256" key="2">
    <source>
        <dbReference type="ARBA" id="ARBA00022771"/>
    </source>
</evidence>
<dbReference type="InterPro" id="IPR021998">
    <property type="entry name" value="Alfin_N"/>
</dbReference>
<protein>
    <recommendedName>
        <fullName evidence="4">PHD finger protein ALFIN-LIKE</fullName>
    </recommendedName>
</protein>